<dbReference type="FunFam" id="3.30.559.10:FF:000008">
    <property type="entry name" value="Tryptamine hydroxycinnamoyl transferase"/>
    <property type="match status" value="1"/>
</dbReference>
<name>A0A1E5VPC7_9POAL</name>
<dbReference type="PANTHER" id="PTHR31642:SF13">
    <property type="entry name" value="AGMATINE HYDROXYCINNAMOYLTRANSFERASE 1"/>
    <property type="match status" value="1"/>
</dbReference>
<keyword evidence="3" id="KW-0012">Acyltransferase</keyword>
<comment type="caution">
    <text evidence="5">The sequence shown here is derived from an EMBL/GenBank/DDBJ whole genome shotgun (WGS) entry which is preliminary data.</text>
</comment>
<dbReference type="STRING" id="888268.A0A1E5VPC7"/>
<dbReference type="GO" id="GO:0016747">
    <property type="term" value="F:acyltransferase activity, transferring groups other than amino-acyl groups"/>
    <property type="evidence" value="ECO:0007669"/>
    <property type="project" value="TreeGrafter"/>
</dbReference>
<comment type="similarity">
    <text evidence="1">Belongs to the plant acyltransferase family.</text>
</comment>
<feature type="region of interest" description="Disordered" evidence="4">
    <location>
        <begin position="1"/>
        <end position="23"/>
    </location>
</feature>
<dbReference type="InterPro" id="IPR050317">
    <property type="entry name" value="Plant_Fungal_Acyltransferase"/>
</dbReference>
<dbReference type="Gene3D" id="3.30.559.10">
    <property type="entry name" value="Chloramphenicol acetyltransferase-like domain"/>
    <property type="match status" value="2"/>
</dbReference>
<feature type="region of interest" description="Disordered" evidence="4">
    <location>
        <begin position="207"/>
        <end position="228"/>
    </location>
</feature>
<sequence length="454" mass="48089">MKITVQSSKAVKPAHGSGGAPCPTATDNVVPLTVFDKVNFDQRISGVNFFHPPAPPHGALELGLAKALAAHRVWAGRLGVDANGDRAIVLNDAGARFVEATADVALASLLPLEPTPELLGLHPGRGGRGAEELMLVQVTRFACGSFAVGTTAHHLVADGHGVGSFVVAWGNATRGAAIDPVVPPRDRASIFAPRCPPRVEFEHRGAEFKPGGDQQLGTRNVDPGDDEPVVHRVRFDREFLAELRSTASAGAALRPSFSTLQCVAAHLWRCVTKARGLGGGEVTTTLRIAVDGRRRMHRQRVPEGYTGNVVLWARPATTAGELVSMPLRHAAALVSRAVASVDDRYFRSFIDFASSGAVEAEGLAPAAGPAKNKVHSPDVEVYSLVGLPFPDLDFGTGRPFLHTVSYLPEEGLVFLESSPSGDGGIDALVCLFRRAMNVFKTCCYTLPTGADARL</sequence>
<proteinExistence type="inferred from homology"/>
<evidence type="ECO:0000313" key="5">
    <source>
        <dbReference type="EMBL" id="OEL26922.1"/>
    </source>
</evidence>
<dbReference type="PANTHER" id="PTHR31642">
    <property type="entry name" value="TRICHOTHECENE 3-O-ACETYLTRANSFERASE"/>
    <property type="match status" value="1"/>
</dbReference>
<dbReference type="EMBL" id="LWDX02033674">
    <property type="protein sequence ID" value="OEL26922.1"/>
    <property type="molecule type" value="Genomic_DNA"/>
</dbReference>
<reference evidence="5 6" key="1">
    <citation type="submission" date="2016-09" db="EMBL/GenBank/DDBJ databases">
        <title>The draft genome of Dichanthelium oligosanthes: A C3 panicoid grass species.</title>
        <authorList>
            <person name="Studer A.J."/>
            <person name="Schnable J.C."/>
            <person name="Brutnell T.P."/>
        </authorList>
    </citation>
    <scope>NUCLEOTIDE SEQUENCE [LARGE SCALE GENOMIC DNA]</scope>
    <source>
        <strain evidence="6">cv. Kellogg 1175</strain>
        <tissue evidence="5">Leaf</tissue>
    </source>
</reference>
<organism evidence="5 6">
    <name type="scientific">Dichanthelium oligosanthes</name>
    <dbReference type="NCBI Taxonomy" id="888268"/>
    <lineage>
        <taxon>Eukaryota</taxon>
        <taxon>Viridiplantae</taxon>
        <taxon>Streptophyta</taxon>
        <taxon>Embryophyta</taxon>
        <taxon>Tracheophyta</taxon>
        <taxon>Spermatophyta</taxon>
        <taxon>Magnoliopsida</taxon>
        <taxon>Liliopsida</taxon>
        <taxon>Poales</taxon>
        <taxon>Poaceae</taxon>
        <taxon>PACMAD clade</taxon>
        <taxon>Panicoideae</taxon>
        <taxon>Panicodae</taxon>
        <taxon>Paniceae</taxon>
        <taxon>Dichantheliinae</taxon>
        <taxon>Dichanthelium</taxon>
    </lineage>
</organism>
<evidence type="ECO:0000256" key="3">
    <source>
        <dbReference type="ARBA" id="ARBA00023315"/>
    </source>
</evidence>
<dbReference type="Pfam" id="PF02458">
    <property type="entry name" value="Transferase"/>
    <property type="match status" value="1"/>
</dbReference>
<dbReference type="InterPro" id="IPR023213">
    <property type="entry name" value="CAT-like_dom_sf"/>
</dbReference>
<dbReference type="Proteomes" id="UP000095767">
    <property type="component" value="Unassembled WGS sequence"/>
</dbReference>
<protein>
    <submittedName>
        <fullName evidence="5">Agmatine coumaroyltransferase-2</fullName>
    </submittedName>
</protein>
<dbReference type="AlphaFoldDB" id="A0A1E5VPC7"/>
<dbReference type="OrthoDB" id="10428110at2759"/>
<evidence type="ECO:0000256" key="2">
    <source>
        <dbReference type="ARBA" id="ARBA00022679"/>
    </source>
</evidence>
<keyword evidence="6" id="KW-1185">Reference proteome</keyword>
<keyword evidence="2 5" id="KW-0808">Transferase</keyword>
<gene>
    <name evidence="5" type="ORF">BAE44_0012059</name>
</gene>
<accession>A0A1E5VPC7</accession>
<evidence type="ECO:0000313" key="6">
    <source>
        <dbReference type="Proteomes" id="UP000095767"/>
    </source>
</evidence>
<evidence type="ECO:0000256" key="4">
    <source>
        <dbReference type="SAM" id="MobiDB-lite"/>
    </source>
</evidence>
<evidence type="ECO:0000256" key="1">
    <source>
        <dbReference type="ARBA" id="ARBA00009861"/>
    </source>
</evidence>